<dbReference type="EMBL" id="AZGF01000023">
    <property type="protein sequence ID" value="KRM11010.1"/>
    <property type="molecule type" value="Genomic_DNA"/>
</dbReference>
<dbReference type="GO" id="GO:0006261">
    <property type="term" value="P:DNA-templated DNA replication"/>
    <property type="evidence" value="ECO:0007669"/>
    <property type="project" value="TreeGrafter"/>
</dbReference>
<dbReference type="PANTHER" id="PTHR11669:SF8">
    <property type="entry name" value="DNA POLYMERASE III SUBUNIT DELTA"/>
    <property type="match status" value="1"/>
</dbReference>
<dbReference type="GO" id="GO:0008408">
    <property type="term" value="F:3'-5' exonuclease activity"/>
    <property type="evidence" value="ECO:0007669"/>
    <property type="project" value="InterPro"/>
</dbReference>
<dbReference type="Pfam" id="PF13177">
    <property type="entry name" value="DNA_pol3_delta2"/>
    <property type="match status" value="1"/>
</dbReference>
<accession>A0A0R1W056</accession>
<dbReference type="CDD" id="cd00009">
    <property type="entry name" value="AAA"/>
    <property type="match status" value="1"/>
</dbReference>
<dbReference type="InterPro" id="IPR027417">
    <property type="entry name" value="P-loop_NTPase"/>
</dbReference>
<name>A0A0R1W056_9LACO</name>
<dbReference type="PATRIC" id="fig|1423807.3.peg.1062"/>
<dbReference type="Proteomes" id="UP000051820">
    <property type="component" value="Unassembled WGS sequence"/>
</dbReference>
<protein>
    <submittedName>
        <fullName evidence="1">DNA polymerase III subunit delta</fullName>
    </submittedName>
</protein>
<comment type="caution">
    <text evidence="1">The sequence shown here is derived from an EMBL/GenBank/DDBJ whole genome shotgun (WGS) entry which is preliminary data.</text>
</comment>
<dbReference type="NCBIfam" id="NF005972">
    <property type="entry name" value="PRK08058.1"/>
    <property type="match status" value="1"/>
</dbReference>
<evidence type="ECO:0000313" key="2">
    <source>
        <dbReference type="Proteomes" id="UP000051820"/>
    </source>
</evidence>
<dbReference type="AlphaFoldDB" id="A0A0R1W056"/>
<keyword evidence="2" id="KW-1185">Reference proteome</keyword>
<gene>
    <name evidence="1" type="ORF">FD16_GL001044</name>
</gene>
<dbReference type="eggNOG" id="COG0470">
    <property type="taxonomic scope" value="Bacteria"/>
</dbReference>
<organism evidence="1 2">
    <name type="scientific">Paucilactobacillus suebicus DSM 5007 = KCTC 3549</name>
    <dbReference type="NCBI Taxonomy" id="1423807"/>
    <lineage>
        <taxon>Bacteria</taxon>
        <taxon>Bacillati</taxon>
        <taxon>Bacillota</taxon>
        <taxon>Bacilli</taxon>
        <taxon>Lactobacillales</taxon>
        <taxon>Lactobacillaceae</taxon>
        <taxon>Paucilactobacillus</taxon>
    </lineage>
</organism>
<proteinExistence type="predicted"/>
<dbReference type="OrthoDB" id="9810148at2"/>
<evidence type="ECO:0000313" key="1">
    <source>
        <dbReference type="EMBL" id="KRM11010.1"/>
    </source>
</evidence>
<dbReference type="PANTHER" id="PTHR11669">
    <property type="entry name" value="REPLICATION FACTOR C / DNA POLYMERASE III GAMMA-TAU SUBUNIT"/>
    <property type="match status" value="1"/>
</dbReference>
<dbReference type="InterPro" id="IPR050238">
    <property type="entry name" value="DNA_Rep/Repair_Clamp_Loader"/>
</dbReference>
<sequence>MENTQTNRDIGTFPTNIADRFQTAIEQNELAHAYLLVGPSGAGKTQLAQWVAMRLFCKHVDENGQPDGTCEECQRIINHLHPDVLTIAPDGRQIKVDQIRFLKSEFSKSAVEGNQKVFIIQDADKMTVSAANSLLKFLEEPASDFVAFLITTNKGAILPTVQSRAQIVEFAPLSFDKFKQQLVDQGVDADVINLAASLTNSLDDVMTLLEDEWLEKAQNAVAKWFKLTAKADMQAFISVSQDVMPVVKDRNQQQTIFDMIMLVWRDTMLTANQDDLSDRISFVSLQSDIRQTANQYSPSKLTKTAQMTLQTRRLLDQNINFQNILEELTIKIVSELSNGAEV</sequence>
<dbReference type="GO" id="GO:0003887">
    <property type="term" value="F:DNA-directed DNA polymerase activity"/>
    <property type="evidence" value="ECO:0007669"/>
    <property type="project" value="InterPro"/>
</dbReference>
<dbReference type="RefSeq" id="WP_010622942.1">
    <property type="nucleotide sequence ID" value="NZ_AZGF01000023.1"/>
</dbReference>
<dbReference type="SUPFAM" id="SSF52540">
    <property type="entry name" value="P-loop containing nucleoside triphosphate hydrolases"/>
    <property type="match status" value="1"/>
</dbReference>
<dbReference type="InterPro" id="IPR004622">
    <property type="entry name" value="DNA_pol_HolB"/>
</dbReference>
<reference evidence="1 2" key="1">
    <citation type="journal article" date="2015" name="Genome Announc.">
        <title>Expanding the biotechnology potential of lactobacilli through comparative genomics of 213 strains and associated genera.</title>
        <authorList>
            <person name="Sun Z."/>
            <person name="Harris H.M."/>
            <person name="McCann A."/>
            <person name="Guo C."/>
            <person name="Argimon S."/>
            <person name="Zhang W."/>
            <person name="Yang X."/>
            <person name="Jeffery I.B."/>
            <person name="Cooney J.C."/>
            <person name="Kagawa T.F."/>
            <person name="Liu W."/>
            <person name="Song Y."/>
            <person name="Salvetti E."/>
            <person name="Wrobel A."/>
            <person name="Rasinkangas P."/>
            <person name="Parkhill J."/>
            <person name="Rea M.C."/>
            <person name="O'Sullivan O."/>
            <person name="Ritari J."/>
            <person name="Douillard F.P."/>
            <person name="Paul Ross R."/>
            <person name="Yang R."/>
            <person name="Briner A.E."/>
            <person name="Felis G.E."/>
            <person name="de Vos W.M."/>
            <person name="Barrangou R."/>
            <person name="Klaenhammer T.R."/>
            <person name="Caufield P.W."/>
            <person name="Cui Y."/>
            <person name="Zhang H."/>
            <person name="O'Toole P.W."/>
        </authorList>
    </citation>
    <scope>NUCLEOTIDE SEQUENCE [LARGE SCALE GENOMIC DNA]</scope>
    <source>
        <strain evidence="1 2">DSM 5007</strain>
    </source>
</reference>
<dbReference type="NCBIfam" id="TIGR00678">
    <property type="entry name" value="holB"/>
    <property type="match status" value="1"/>
</dbReference>
<dbReference type="STRING" id="1423807.FD16_GL001044"/>
<dbReference type="Gene3D" id="3.40.50.300">
    <property type="entry name" value="P-loop containing nucleotide triphosphate hydrolases"/>
    <property type="match status" value="1"/>
</dbReference>
<dbReference type="FunFam" id="3.40.50.300:FF:001255">
    <property type="entry name" value="DNA polymerase III subunit delta"/>
    <property type="match status" value="1"/>
</dbReference>